<dbReference type="Gene3D" id="1.10.10.1100">
    <property type="entry name" value="BFD-like [2Fe-2S]-binding domain"/>
    <property type="match status" value="1"/>
</dbReference>
<keyword evidence="12" id="KW-0408">Iron</keyword>
<keyword evidence="11" id="KW-0560">Oxidoreductase</keyword>
<dbReference type="InterPro" id="IPR006067">
    <property type="entry name" value="NO2/SO3_Rdtase_4Fe4S_dom"/>
</dbReference>
<dbReference type="Pfam" id="PF18267">
    <property type="entry name" value="Rubredoxin_C"/>
    <property type="match status" value="1"/>
</dbReference>
<comment type="similarity">
    <text evidence="5">Belongs to the nitrite and sulfite reductase 4Fe-4S domain family.</text>
</comment>
<dbReference type="Pfam" id="PF07992">
    <property type="entry name" value="Pyr_redox_2"/>
    <property type="match status" value="1"/>
</dbReference>
<feature type="domain" description="BFD-like [2Fe-2S]-binding" evidence="19">
    <location>
        <begin position="475"/>
        <end position="523"/>
    </location>
</feature>
<evidence type="ECO:0000256" key="10">
    <source>
        <dbReference type="ARBA" id="ARBA00022827"/>
    </source>
</evidence>
<evidence type="ECO:0000256" key="14">
    <source>
        <dbReference type="ARBA" id="ARBA00023063"/>
    </source>
</evidence>
<dbReference type="InterPro" id="IPR036188">
    <property type="entry name" value="FAD/NAD-bd_sf"/>
</dbReference>
<protein>
    <submittedName>
        <fullName evidence="22">Nitrite reductase large subunit NirB</fullName>
    </submittedName>
</protein>
<evidence type="ECO:0000256" key="1">
    <source>
        <dbReference type="ARBA" id="ARBA00001929"/>
    </source>
</evidence>
<evidence type="ECO:0000256" key="12">
    <source>
        <dbReference type="ARBA" id="ARBA00023004"/>
    </source>
</evidence>
<dbReference type="Gene3D" id="3.30.413.10">
    <property type="entry name" value="Sulfite Reductase Hemoprotein, domain 1"/>
    <property type="match status" value="1"/>
</dbReference>
<evidence type="ECO:0000259" key="20">
    <source>
        <dbReference type="Pfam" id="PF07992"/>
    </source>
</evidence>
<dbReference type="SUPFAM" id="SSF56014">
    <property type="entry name" value="Nitrite and sulphite reductase 4Fe-4S domain-like"/>
    <property type="match status" value="1"/>
</dbReference>
<dbReference type="InterPro" id="IPR041575">
    <property type="entry name" value="Rubredoxin_C"/>
</dbReference>
<comment type="cofactor">
    <cofactor evidence="2">
        <name>[4Fe-4S] cluster</name>
        <dbReference type="ChEBI" id="CHEBI:49883"/>
    </cofactor>
</comment>
<evidence type="ECO:0000259" key="18">
    <source>
        <dbReference type="Pfam" id="PF03460"/>
    </source>
</evidence>
<keyword evidence="8" id="KW-0001">2Fe-2S</keyword>
<dbReference type="Pfam" id="PF03460">
    <property type="entry name" value="NIR_SIR_ferr"/>
    <property type="match status" value="1"/>
</dbReference>
<feature type="domain" description="Nitrite/Sulfite reductase ferredoxin-like" evidence="18">
    <location>
        <begin position="544"/>
        <end position="602"/>
    </location>
</feature>
<feature type="domain" description="BFD-like [2Fe-2S]-binding" evidence="19">
    <location>
        <begin position="412"/>
        <end position="459"/>
    </location>
</feature>
<evidence type="ECO:0000256" key="11">
    <source>
        <dbReference type="ARBA" id="ARBA00023002"/>
    </source>
</evidence>
<evidence type="ECO:0000256" key="3">
    <source>
        <dbReference type="ARBA" id="ARBA00001974"/>
    </source>
</evidence>
<dbReference type="PRINTS" id="PR00411">
    <property type="entry name" value="PNDRDTASEI"/>
</dbReference>
<name>A0ABT4X2T7_9BACI</name>
<keyword evidence="9" id="KW-0479">Metal-binding</keyword>
<comment type="cofactor">
    <cofactor evidence="1">
        <name>siroheme</name>
        <dbReference type="ChEBI" id="CHEBI:60052"/>
    </cofactor>
</comment>
<keyword evidence="23" id="KW-1185">Reference proteome</keyword>
<dbReference type="Gene3D" id="3.50.50.60">
    <property type="entry name" value="FAD/NAD(P)-binding domain"/>
    <property type="match status" value="2"/>
</dbReference>
<dbReference type="InterPro" id="IPR007419">
    <property type="entry name" value="BFD-like_2Fe2S-bd_dom"/>
</dbReference>
<dbReference type="SUPFAM" id="SSF55124">
    <property type="entry name" value="Nitrite/Sulfite reductase N-terminal domain-like"/>
    <property type="match status" value="1"/>
</dbReference>
<dbReference type="Gene3D" id="3.30.390.30">
    <property type="match status" value="1"/>
</dbReference>
<dbReference type="InterPro" id="IPR016156">
    <property type="entry name" value="FAD/NAD-linked_Rdtase_dimer_sf"/>
</dbReference>
<evidence type="ECO:0000256" key="15">
    <source>
        <dbReference type="ARBA" id="ARBA00034078"/>
    </source>
</evidence>
<proteinExistence type="inferred from homology"/>
<dbReference type="NCBIfam" id="TIGR02374">
    <property type="entry name" value="nitri_red_nirB"/>
    <property type="match status" value="1"/>
</dbReference>
<dbReference type="PANTHER" id="PTHR43809:SF1">
    <property type="entry name" value="NITRITE REDUCTASE (NADH) LARGE SUBUNIT"/>
    <property type="match status" value="1"/>
</dbReference>
<dbReference type="InterPro" id="IPR036136">
    <property type="entry name" value="Nit/Sulf_reduc_fer-like_dom_sf"/>
</dbReference>
<dbReference type="InterPro" id="IPR005117">
    <property type="entry name" value="NiRdtase/SiRdtase_haem-b_fer"/>
</dbReference>
<evidence type="ECO:0000259" key="17">
    <source>
        <dbReference type="Pfam" id="PF01077"/>
    </source>
</evidence>
<evidence type="ECO:0000256" key="7">
    <source>
        <dbReference type="ARBA" id="ARBA00022630"/>
    </source>
</evidence>
<evidence type="ECO:0000256" key="4">
    <source>
        <dbReference type="ARBA" id="ARBA00005096"/>
    </source>
</evidence>
<evidence type="ECO:0000256" key="5">
    <source>
        <dbReference type="ARBA" id="ARBA00010429"/>
    </source>
</evidence>
<comment type="caution">
    <text evidence="22">The sequence shown here is derived from an EMBL/GenBank/DDBJ whole genome shotgun (WGS) entry which is preliminary data.</text>
</comment>
<comment type="cofactor">
    <cofactor evidence="15">
        <name>[2Fe-2S] cluster</name>
        <dbReference type="ChEBI" id="CHEBI:190135"/>
    </cofactor>
</comment>
<organism evidence="22 23">
    <name type="scientific">Bacillus changyiensis</name>
    <dbReference type="NCBI Taxonomy" id="3004103"/>
    <lineage>
        <taxon>Bacteria</taxon>
        <taxon>Bacillati</taxon>
        <taxon>Bacillota</taxon>
        <taxon>Bacilli</taxon>
        <taxon>Bacillales</taxon>
        <taxon>Bacillaceae</taxon>
        <taxon>Bacillus</taxon>
    </lineage>
</organism>
<dbReference type="Pfam" id="PF04324">
    <property type="entry name" value="Fer2_BFD"/>
    <property type="match status" value="2"/>
</dbReference>
<dbReference type="CDD" id="cd19943">
    <property type="entry name" value="NirB_Fer2_BFD-like_1"/>
    <property type="match status" value="1"/>
</dbReference>
<dbReference type="PANTHER" id="PTHR43809">
    <property type="entry name" value="NITRITE REDUCTASE (NADH) LARGE SUBUNIT"/>
    <property type="match status" value="1"/>
</dbReference>
<dbReference type="Pfam" id="PF01077">
    <property type="entry name" value="NIR_SIR"/>
    <property type="match status" value="1"/>
</dbReference>
<feature type="domain" description="FAD/NAD(P)-binding" evidence="20">
    <location>
        <begin position="5"/>
        <end position="290"/>
    </location>
</feature>
<dbReference type="PRINTS" id="PR00368">
    <property type="entry name" value="FADPNR"/>
</dbReference>
<keyword evidence="6" id="KW-0349">Heme</keyword>
<comment type="cofactor">
    <cofactor evidence="3 16">
        <name>FAD</name>
        <dbReference type="ChEBI" id="CHEBI:57692"/>
    </cofactor>
</comment>
<evidence type="ECO:0000256" key="13">
    <source>
        <dbReference type="ARBA" id="ARBA00023014"/>
    </source>
</evidence>
<dbReference type="SUPFAM" id="SSF51905">
    <property type="entry name" value="FAD/NAD(P)-binding domain"/>
    <property type="match status" value="2"/>
</dbReference>
<dbReference type="InterPro" id="IPR052034">
    <property type="entry name" value="NasD-like"/>
</dbReference>
<feature type="domain" description="NADH-rubredoxin oxidoreductase C-terminal" evidence="21">
    <location>
        <begin position="317"/>
        <end position="384"/>
    </location>
</feature>
<evidence type="ECO:0000256" key="9">
    <source>
        <dbReference type="ARBA" id="ARBA00022723"/>
    </source>
</evidence>
<evidence type="ECO:0000256" key="16">
    <source>
        <dbReference type="PIRNR" id="PIRNR037149"/>
    </source>
</evidence>
<sequence length="763" mass="84320">MEKQKLVLIGNGMAGIRVVEEILMHSRDLFDITIIGREPHVHYNRVLLSSVLQGEMELNDIIVNSHSWYKENGIHLYTGETAVQVNIGKQTVTTDVNRELAYDKLVIATGSSPFVPPIVGVEKEGVYGFRTIEDCQTLINAARRVRKATVIGGGVLGLEAAGGLVNLGMKVDVIHQAPYIMQNQLDHQSAAMLQHELEQQGIRFLLEKETEAILGESCVKGVRFRDGTEIDTDLVVLAAGVRSNIELAKMSAISVNRAIIVDDKMQTNVNGIYAVGECAEHRGVVYGLIKPIYEQAEVLAKQICGLPSDDYKGSLQSTVLKIAGIDVFSAGKVMEDDTTMAIKLVDESAKLYKKAIFQADRLVGVILYGETNSKQKLLESMVKQRDISIVKKELLQLDEESPVASMAVEATVCQCNGVSKGMIIEAVQTYRLETVEDVKHCTKASGSCGGCKLLIEELLVDIADQEYQTSSKSFCSCTTLLEDEVVNQIQMKNLTSVEDVITALDWNNLEGCSICRPAIDYYVTMIHSGFNGKMGEVDEEHRLCTIVPQMYGGITNASELKRMSTVIEKYQIPQVFITNDQRIMLAGIDKDDLTNIKEELGAPLCLLQKQVISSIKTCSCRQPDVMLDFAAELEKVIERLLLPAQVSIGISSCLNDCIHASVQDIGVIHSINGFDIFVGGKGGPNPCAGELLVVARTLAEAGEFLKGFLQYYRESANYREQIKQWIRRVGLIHIREVLFDDGLRSQLQKQLENAKHLERVELM</sequence>
<keyword evidence="14 16" id="KW-0534">Nitrate assimilation</keyword>
<dbReference type="InterPro" id="IPR023753">
    <property type="entry name" value="FAD/NAD-binding_dom"/>
</dbReference>
<dbReference type="PIRSF" id="PIRSF037149">
    <property type="entry name" value="NirB"/>
    <property type="match status" value="1"/>
</dbReference>
<evidence type="ECO:0000313" key="22">
    <source>
        <dbReference type="EMBL" id="MDA7026498.1"/>
    </source>
</evidence>
<dbReference type="Proteomes" id="UP001211894">
    <property type="component" value="Unassembled WGS sequence"/>
</dbReference>
<evidence type="ECO:0000259" key="21">
    <source>
        <dbReference type="Pfam" id="PF18267"/>
    </source>
</evidence>
<accession>A0ABT4X2T7</accession>
<feature type="domain" description="Nitrite/sulphite reductase 4Fe-4S" evidence="17">
    <location>
        <begin position="631"/>
        <end position="738"/>
    </location>
</feature>
<evidence type="ECO:0000256" key="8">
    <source>
        <dbReference type="ARBA" id="ARBA00022714"/>
    </source>
</evidence>
<evidence type="ECO:0000256" key="6">
    <source>
        <dbReference type="ARBA" id="ARBA00022617"/>
    </source>
</evidence>
<dbReference type="InterPro" id="IPR041854">
    <property type="entry name" value="BFD-like_2Fe2S-bd_dom_sf"/>
</dbReference>
<evidence type="ECO:0000313" key="23">
    <source>
        <dbReference type="Proteomes" id="UP001211894"/>
    </source>
</evidence>
<evidence type="ECO:0000259" key="19">
    <source>
        <dbReference type="Pfam" id="PF04324"/>
    </source>
</evidence>
<dbReference type="InterPro" id="IPR017121">
    <property type="entry name" value="Nitrite_Rdtase_lsu"/>
</dbReference>
<comment type="pathway">
    <text evidence="4">Nitrogen metabolism; nitrate reduction (assimilation).</text>
</comment>
<dbReference type="RefSeq" id="WP_271340355.1">
    <property type="nucleotide sequence ID" value="NZ_JAQKAB010000004.1"/>
</dbReference>
<dbReference type="InterPro" id="IPR045854">
    <property type="entry name" value="NO2/SO3_Rdtase_4Fe4S_sf"/>
</dbReference>
<dbReference type="EMBL" id="JAQKAB010000004">
    <property type="protein sequence ID" value="MDA7026498.1"/>
    <property type="molecule type" value="Genomic_DNA"/>
</dbReference>
<dbReference type="CDD" id="cd19944">
    <property type="entry name" value="NirB_Fer2_BFD-like_2"/>
    <property type="match status" value="1"/>
</dbReference>
<reference evidence="22 23" key="1">
    <citation type="submission" date="2023-01" db="EMBL/GenBank/DDBJ databases">
        <title>Bacillus changyiensis sp. nov., isolated from a coastal deposit.</title>
        <authorList>
            <person name="Xiao G."/>
            <person name="Lai Q."/>
            <person name="Hu Z."/>
            <person name="Shao Z."/>
        </authorList>
    </citation>
    <scope>NUCLEOTIDE SEQUENCE [LARGE SCALE GENOMIC DNA]</scope>
    <source>
        <strain evidence="22 23">CLL-7-23</strain>
    </source>
</reference>
<dbReference type="InterPro" id="IPR012744">
    <property type="entry name" value="Nitri_red_NirB"/>
</dbReference>
<keyword evidence="13" id="KW-0411">Iron-sulfur</keyword>
<keyword evidence="7 16" id="KW-0285">Flavoprotein</keyword>
<evidence type="ECO:0000256" key="2">
    <source>
        <dbReference type="ARBA" id="ARBA00001966"/>
    </source>
</evidence>
<gene>
    <name evidence="22" type="primary">nirB</name>
    <name evidence="22" type="ORF">PJ311_07695</name>
</gene>
<keyword evidence="10 16" id="KW-0274">FAD</keyword>